<dbReference type="GO" id="GO:0010181">
    <property type="term" value="F:FMN binding"/>
    <property type="evidence" value="ECO:0007669"/>
    <property type="project" value="InterPro"/>
</dbReference>
<dbReference type="InterPro" id="IPR045247">
    <property type="entry name" value="Oye-like"/>
</dbReference>
<dbReference type="InterPro" id="IPR001155">
    <property type="entry name" value="OxRdtase_FMN_N"/>
</dbReference>
<dbReference type="Gene3D" id="3.20.20.70">
    <property type="entry name" value="Aldolase class I"/>
    <property type="match status" value="2"/>
</dbReference>
<keyword evidence="3" id="KW-0285">Flavoprotein</keyword>
<dbReference type="PANTHER" id="PTHR22893">
    <property type="entry name" value="NADH OXIDOREDUCTASE-RELATED"/>
    <property type="match status" value="1"/>
</dbReference>
<evidence type="ECO:0000256" key="5">
    <source>
        <dbReference type="ARBA" id="ARBA00022857"/>
    </source>
</evidence>
<comment type="cofactor">
    <cofactor evidence="1">
        <name>FMN</name>
        <dbReference type="ChEBI" id="CHEBI:58210"/>
    </cofactor>
</comment>
<dbReference type="SUPFAM" id="SSF51395">
    <property type="entry name" value="FMN-linked oxidoreductases"/>
    <property type="match status" value="1"/>
</dbReference>
<keyword evidence="5" id="KW-0521">NADP</keyword>
<dbReference type="PANTHER" id="PTHR22893:SF111">
    <property type="entry name" value="12-OXOPHYTODIENOATE REDUCTASE-LIKE PROTEIN 2A-RELATED"/>
    <property type="match status" value="1"/>
</dbReference>
<feature type="domain" description="NADH:flavin oxidoreductase/NADH oxidase N-terminal" evidence="6">
    <location>
        <begin position="6"/>
        <end position="49"/>
    </location>
</feature>
<dbReference type="GO" id="GO:0016491">
    <property type="term" value="F:oxidoreductase activity"/>
    <property type="evidence" value="ECO:0007669"/>
    <property type="project" value="InterPro"/>
</dbReference>
<organism evidence="7 8">
    <name type="scientific">Arabis nemorensis</name>
    <dbReference type="NCBI Taxonomy" id="586526"/>
    <lineage>
        <taxon>Eukaryota</taxon>
        <taxon>Viridiplantae</taxon>
        <taxon>Streptophyta</taxon>
        <taxon>Embryophyta</taxon>
        <taxon>Tracheophyta</taxon>
        <taxon>Spermatophyta</taxon>
        <taxon>Magnoliopsida</taxon>
        <taxon>eudicotyledons</taxon>
        <taxon>Gunneridae</taxon>
        <taxon>Pentapetalae</taxon>
        <taxon>rosids</taxon>
        <taxon>malvids</taxon>
        <taxon>Brassicales</taxon>
        <taxon>Brassicaceae</taxon>
        <taxon>Arabideae</taxon>
        <taxon>Arabis</taxon>
    </lineage>
</organism>
<dbReference type="AlphaFoldDB" id="A0A565ARP8"/>
<evidence type="ECO:0000256" key="4">
    <source>
        <dbReference type="ARBA" id="ARBA00022643"/>
    </source>
</evidence>
<comment type="similarity">
    <text evidence="2">Belongs to the NADH:flavin oxidoreductase/NADH oxidase family.</text>
</comment>
<keyword evidence="4" id="KW-0288">FMN</keyword>
<evidence type="ECO:0000256" key="2">
    <source>
        <dbReference type="ARBA" id="ARBA00005979"/>
    </source>
</evidence>
<dbReference type="OrthoDB" id="1663137at2759"/>
<dbReference type="InterPro" id="IPR013785">
    <property type="entry name" value="Aldolase_TIM"/>
</dbReference>
<dbReference type="EMBL" id="CABITT030000001">
    <property type="protein sequence ID" value="VVA91729.1"/>
    <property type="molecule type" value="Genomic_DNA"/>
</dbReference>
<evidence type="ECO:0000256" key="3">
    <source>
        <dbReference type="ARBA" id="ARBA00022630"/>
    </source>
</evidence>
<name>A0A565ARP8_9BRAS</name>
<protein>
    <recommendedName>
        <fullName evidence="6">NADH:flavin oxidoreductase/NADH oxidase N-terminal domain-containing protein</fullName>
    </recommendedName>
</protein>
<evidence type="ECO:0000313" key="7">
    <source>
        <dbReference type="EMBL" id="VVA91729.1"/>
    </source>
</evidence>
<reference evidence="7" key="1">
    <citation type="submission" date="2019-07" db="EMBL/GenBank/DDBJ databases">
        <authorList>
            <person name="Dittberner H."/>
        </authorList>
    </citation>
    <scope>NUCLEOTIDE SEQUENCE [LARGE SCALE GENOMIC DNA]</scope>
</reference>
<sequence length="112" mass="12647">MEADQDISIGFDGVEIHGAHGYLIDQFLKDKIRSGRSRSSGDRDRCRYQILAIPEALGLDLVQAMNTHGILYCHMVEPRMKTLEEMFECTESLTPMRNAFKGTFIVAGGYIF</sequence>
<evidence type="ECO:0000313" key="8">
    <source>
        <dbReference type="Proteomes" id="UP000489600"/>
    </source>
</evidence>
<evidence type="ECO:0000256" key="1">
    <source>
        <dbReference type="ARBA" id="ARBA00001917"/>
    </source>
</evidence>
<keyword evidence="8" id="KW-1185">Reference proteome</keyword>
<accession>A0A565ARP8</accession>
<dbReference type="Pfam" id="PF00724">
    <property type="entry name" value="Oxidored_FMN"/>
    <property type="match status" value="1"/>
</dbReference>
<dbReference type="Proteomes" id="UP000489600">
    <property type="component" value="Unassembled WGS sequence"/>
</dbReference>
<gene>
    <name evidence="7" type="ORF">ANE_LOCUS2174</name>
</gene>
<comment type="caution">
    <text evidence="7">The sequence shown here is derived from an EMBL/GenBank/DDBJ whole genome shotgun (WGS) entry which is preliminary data.</text>
</comment>
<evidence type="ECO:0000259" key="6">
    <source>
        <dbReference type="Pfam" id="PF00724"/>
    </source>
</evidence>
<proteinExistence type="inferred from homology"/>